<gene>
    <name evidence="2" type="ORF">HD600_001873</name>
</gene>
<proteinExistence type="predicted"/>
<name>A0A7W9CDA8_9MICO</name>
<evidence type="ECO:0000313" key="2">
    <source>
        <dbReference type="EMBL" id="MBB5743376.1"/>
    </source>
</evidence>
<reference evidence="2 3" key="1">
    <citation type="submission" date="2020-08" db="EMBL/GenBank/DDBJ databases">
        <title>Sequencing the genomes of 1000 actinobacteria strains.</title>
        <authorList>
            <person name="Klenk H.-P."/>
        </authorList>
    </citation>
    <scope>NUCLEOTIDE SEQUENCE [LARGE SCALE GENOMIC DNA]</scope>
    <source>
        <strain evidence="2 3">DSM 24823</strain>
    </source>
</reference>
<evidence type="ECO:0000259" key="1">
    <source>
        <dbReference type="Pfam" id="PF22772"/>
    </source>
</evidence>
<dbReference type="Pfam" id="PF22772">
    <property type="entry name" value="WsaF_C"/>
    <property type="match status" value="1"/>
</dbReference>
<dbReference type="Gene3D" id="3.40.50.2000">
    <property type="entry name" value="Glycogen Phosphorylase B"/>
    <property type="match status" value="1"/>
</dbReference>
<dbReference type="AlphaFoldDB" id="A0A7W9CDA8"/>
<dbReference type="GO" id="GO:0016740">
    <property type="term" value="F:transferase activity"/>
    <property type="evidence" value="ECO:0007669"/>
    <property type="project" value="UniProtKB-KW"/>
</dbReference>
<keyword evidence="3" id="KW-1185">Reference proteome</keyword>
<keyword evidence="2" id="KW-0808">Transferase</keyword>
<dbReference type="SUPFAM" id="SSF53756">
    <property type="entry name" value="UDP-Glycosyltransferase/glycogen phosphorylase"/>
    <property type="match status" value="1"/>
</dbReference>
<organism evidence="2 3">
    <name type="scientific">Microbacterium ginsengiterrae</name>
    <dbReference type="NCBI Taxonomy" id="546115"/>
    <lineage>
        <taxon>Bacteria</taxon>
        <taxon>Bacillati</taxon>
        <taxon>Actinomycetota</taxon>
        <taxon>Actinomycetes</taxon>
        <taxon>Micrococcales</taxon>
        <taxon>Microbacteriaceae</taxon>
        <taxon>Microbacterium</taxon>
    </lineage>
</organism>
<dbReference type="Gene3D" id="3.40.50.11090">
    <property type="match status" value="1"/>
</dbReference>
<dbReference type="Proteomes" id="UP000517712">
    <property type="component" value="Unassembled WGS sequence"/>
</dbReference>
<dbReference type="InterPro" id="IPR055050">
    <property type="entry name" value="WsaF_C"/>
</dbReference>
<sequence>MTSSPKRSILARLRRRSPSYLLRYAALRLYEKTGAAQLLFPVLDRDLADSSRLRPFRTRAVTPGSRPSVAWVIHPPTPGSGGHTTLFRMVRAAADAGFACTLLLYDLHHGDHRYYHDVIRHAWPSLSDVGIAMVGERISGYDAVVASSWSTAHVIASRAVEGKRLYFIQDYEPFFTPRGSEYAYAEDSYRLGFRHLALGEMVQGLLRDELGVASDLIPFGLDTRTYRLLPSTTERRGVCWYAKTGSDRRGYRHAVRALQLFHEEHPDEPIHVYGDAVSGLPFPVTHHGVLSAARLNELYNTVVAGLALSFTNVSLVPEELLAAGAIPVVNEDPHARMVLRAPGVVWAAATPAALADALGSVLAHSDRRARAAAAARSVSGRSWDPAEEAVVEVLREELGIA</sequence>
<feature type="domain" description="WsaF C-terminal" evidence="1">
    <location>
        <begin position="238"/>
        <end position="358"/>
    </location>
</feature>
<comment type="caution">
    <text evidence="2">The sequence shown here is derived from an EMBL/GenBank/DDBJ whole genome shotgun (WGS) entry which is preliminary data.</text>
</comment>
<evidence type="ECO:0000313" key="3">
    <source>
        <dbReference type="Proteomes" id="UP000517712"/>
    </source>
</evidence>
<dbReference type="EMBL" id="JACHMU010000001">
    <property type="protein sequence ID" value="MBB5743376.1"/>
    <property type="molecule type" value="Genomic_DNA"/>
</dbReference>
<accession>A0A7W9CDA8</accession>
<dbReference type="RefSeq" id="WP_184283220.1">
    <property type="nucleotide sequence ID" value="NZ_BAAAPG010000001.1"/>
</dbReference>
<protein>
    <submittedName>
        <fullName evidence="2">Glycosyltransferase involved in cell wall biosynthesis</fullName>
    </submittedName>
</protein>